<proteinExistence type="predicted"/>
<name>A0ABS8U014_9SPHI</name>
<gene>
    <name evidence="1" type="ORF">LT679_07530</name>
</gene>
<organism evidence="1 2">
    <name type="scientific">Mucilaginibacter roseus</name>
    <dbReference type="NCBI Taxonomy" id="1528868"/>
    <lineage>
        <taxon>Bacteria</taxon>
        <taxon>Pseudomonadati</taxon>
        <taxon>Bacteroidota</taxon>
        <taxon>Sphingobacteriia</taxon>
        <taxon>Sphingobacteriales</taxon>
        <taxon>Sphingobacteriaceae</taxon>
        <taxon>Mucilaginibacter</taxon>
    </lineage>
</organism>
<dbReference type="EMBL" id="JAJPWV010000002">
    <property type="protein sequence ID" value="MCD8740449.1"/>
    <property type="molecule type" value="Genomic_DNA"/>
</dbReference>
<evidence type="ECO:0000313" key="1">
    <source>
        <dbReference type="EMBL" id="MCD8740449.1"/>
    </source>
</evidence>
<accession>A0ABS8U014</accession>
<comment type="caution">
    <text evidence="1">The sequence shown here is derived from an EMBL/GenBank/DDBJ whole genome shotgun (WGS) entry which is preliminary data.</text>
</comment>
<dbReference type="RefSeq" id="WP_232176847.1">
    <property type="nucleotide sequence ID" value="NZ_JAJPWV010000002.1"/>
</dbReference>
<keyword evidence="2" id="KW-1185">Reference proteome</keyword>
<reference evidence="1 2" key="1">
    <citation type="submission" date="2021-12" db="EMBL/GenBank/DDBJ databases">
        <title>Mucilaginibacter roseus genome.</title>
        <authorList>
            <person name="Ferreira J.R."/>
            <person name="Newman J.D."/>
        </authorList>
    </citation>
    <scope>NUCLEOTIDE SEQUENCE [LARGE SCALE GENOMIC DNA]</scope>
    <source>
        <strain evidence="1 2">LMG 28454</strain>
    </source>
</reference>
<evidence type="ECO:0000313" key="2">
    <source>
        <dbReference type="Proteomes" id="UP001199919"/>
    </source>
</evidence>
<evidence type="ECO:0008006" key="3">
    <source>
        <dbReference type="Google" id="ProtNLM"/>
    </source>
</evidence>
<sequence>MLITLFAAACSNKKVDEHTAAAINSNAKKWVAKNLADTPGYKPVNFSSIDSIVLSYRNDSAYIRLEDSIMQIEALRFQEMGENFKLFTARKQSGYYEKKQAGFRQQQIAIMNTMKPKFVGYKLDHHFTVTDSSGAALLNKYILCFDRDGNLTGVLR</sequence>
<dbReference type="Proteomes" id="UP001199919">
    <property type="component" value="Unassembled WGS sequence"/>
</dbReference>
<protein>
    <recommendedName>
        <fullName evidence="3">Beta-lactamase-inhibitor-like PepSY-like domain-containing protein</fullName>
    </recommendedName>
</protein>